<dbReference type="Gene3D" id="3.90.550.10">
    <property type="entry name" value="Spore Coat Polysaccharide Biosynthesis Protein SpsA, Chain A"/>
    <property type="match status" value="1"/>
</dbReference>
<accession>A0ABW0IJH5</accession>
<dbReference type="PANTHER" id="PTHR22916:SF67">
    <property type="entry name" value="COLANIC ACID BIOSYNTHESIS GLYCOSYL TRANSFERASE WCAE-RELATED"/>
    <property type="match status" value="1"/>
</dbReference>
<evidence type="ECO:0000259" key="1">
    <source>
        <dbReference type="Pfam" id="PF00535"/>
    </source>
</evidence>
<dbReference type="GO" id="GO:0016757">
    <property type="term" value="F:glycosyltransferase activity"/>
    <property type="evidence" value="ECO:0007669"/>
    <property type="project" value="UniProtKB-KW"/>
</dbReference>
<dbReference type="SUPFAM" id="SSF53448">
    <property type="entry name" value="Nucleotide-diphospho-sugar transferases"/>
    <property type="match status" value="1"/>
</dbReference>
<dbReference type="InterPro" id="IPR029044">
    <property type="entry name" value="Nucleotide-diphossugar_trans"/>
</dbReference>
<reference evidence="3" key="1">
    <citation type="journal article" date="2019" name="Int. J. Syst. Evol. Microbiol.">
        <title>The Global Catalogue of Microorganisms (GCM) 10K type strain sequencing project: providing services to taxonomists for standard genome sequencing and annotation.</title>
        <authorList>
            <consortium name="The Broad Institute Genomics Platform"/>
            <consortium name="The Broad Institute Genome Sequencing Center for Infectious Disease"/>
            <person name="Wu L."/>
            <person name="Ma J."/>
        </authorList>
    </citation>
    <scope>NUCLEOTIDE SEQUENCE [LARGE SCALE GENOMIC DNA]</scope>
    <source>
        <strain evidence="3">CCUG 55250</strain>
    </source>
</reference>
<proteinExistence type="predicted"/>
<dbReference type="CDD" id="cd06433">
    <property type="entry name" value="GT_2_WfgS_like"/>
    <property type="match status" value="1"/>
</dbReference>
<name>A0ABW0IJH5_9BACT</name>
<comment type="caution">
    <text evidence="2">The sequence shown here is derived from an EMBL/GenBank/DDBJ whole genome shotgun (WGS) entry which is preliminary data.</text>
</comment>
<gene>
    <name evidence="2" type="ORF">ACFPMF_27365</name>
</gene>
<keyword evidence="2" id="KW-0808">Transferase</keyword>
<protein>
    <submittedName>
        <fullName evidence="2">Glycosyltransferase family 2 protein</fullName>
        <ecNumber evidence="2">2.4.-.-</ecNumber>
    </submittedName>
</protein>
<keyword evidence="2" id="KW-0328">Glycosyltransferase</keyword>
<dbReference type="EMBL" id="JBHSMA010000019">
    <property type="protein sequence ID" value="MFC5413074.1"/>
    <property type="molecule type" value="Genomic_DNA"/>
</dbReference>
<dbReference type="RefSeq" id="WP_379851241.1">
    <property type="nucleotide sequence ID" value="NZ_JBHSMA010000019.1"/>
</dbReference>
<evidence type="ECO:0000313" key="3">
    <source>
        <dbReference type="Proteomes" id="UP001596106"/>
    </source>
</evidence>
<keyword evidence="3" id="KW-1185">Reference proteome</keyword>
<dbReference type="InterPro" id="IPR001173">
    <property type="entry name" value="Glyco_trans_2-like"/>
</dbReference>
<dbReference type="PANTHER" id="PTHR22916">
    <property type="entry name" value="GLYCOSYLTRANSFERASE"/>
    <property type="match status" value="1"/>
</dbReference>
<evidence type="ECO:0000313" key="2">
    <source>
        <dbReference type="EMBL" id="MFC5413074.1"/>
    </source>
</evidence>
<dbReference type="Pfam" id="PF00535">
    <property type="entry name" value="Glycos_transf_2"/>
    <property type="match status" value="1"/>
</dbReference>
<feature type="domain" description="Glycosyltransferase 2-like" evidence="1">
    <location>
        <begin position="5"/>
        <end position="118"/>
    </location>
</feature>
<dbReference type="Proteomes" id="UP001596106">
    <property type="component" value="Unassembled WGS sequence"/>
</dbReference>
<organism evidence="2 3">
    <name type="scientific">Larkinella bovis</name>
    <dbReference type="NCBI Taxonomy" id="683041"/>
    <lineage>
        <taxon>Bacteria</taxon>
        <taxon>Pseudomonadati</taxon>
        <taxon>Bacteroidota</taxon>
        <taxon>Cytophagia</taxon>
        <taxon>Cytophagales</taxon>
        <taxon>Spirosomataceae</taxon>
        <taxon>Larkinella</taxon>
    </lineage>
</organism>
<sequence length="269" mass="31233">MIKLSIITINLNNSEGLRRTIESVICQTYTNFEYLVIDGGSTDGSVEVIHEYKDKITYWISEPDRGIYHAMNKGILQAKGDYCQFLNSGDYLLAPNVTEQMLYGVPDSSIIYGNKVREIAGRRVVEKSYEGRQITLLDLYTSTIFHASAYIKRILFDKYGLYDEGLKIVSDWKLYLIAVGLNNEKTVYRDIDLVYFDANGISANKELDKSEREKVLHQVLPHSILLDYQEFAVEGRIVRRLRKNKVIWFFILNIYRIIFRIDKLKAIMK</sequence>
<dbReference type="EC" id="2.4.-.-" evidence="2"/>